<protein>
    <submittedName>
        <fullName evidence="1">Uncharacterized protein</fullName>
    </submittedName>
</protein>
<name>A0A382HLH4_9ZZZZ</name>
<dbReference type="InterPro" id="IPR039323">
    <property type="entry name" value="ANKRD_45/46/60"/>
</dbReference>
<dbReference type="Pfam" id="PF12796">
    <property type="entry name" value="Ank_2"/>
    <property type="match status" value="1"/>
</dbReference>
<dbReference type="InterPro" id="IPR036770">
    <property type="entry name" value="Ankyrin_rpt-contain_sf"/>
</dbReference>
<proteinExistence type="predicted"/>
<accession>A0A382HLH4</accession>
<reference evidence="1" key="1">
    <citation type="submission" date="2018-05" db="EMBL/GenBank/DDBJ databases">
        <authorList>
            <person name="Lanie J.A."/>
            <person name="Ng W.-L."/>
            <person name="Kazmierczak K.M."/>
            <person name="Andrzejewski T.M."/>
            <person name="Davidsen T.M."/>
            <person name="Wayne K.J."/>
            <person name="Tettelin H."/>
            <person name="Glass J.I."/>
            <person name="Rusch D."/>
            <person name="Podicherti R."/>
            <person name="Tsui H.-C.T."/>
            <person name="Winkler M.E."/>
        </authorList>
    </citation>
    <scope>NUCLEOTIDE SEQUENCE</scope>
</reference>
<dbReference type="PRINTS" id="PR01415">
    <property type="entry name" value="ANKYRIN"/>
</dbReference>
<dbReference type="Gene3D" id="1.25.40.20">
    <property type="entry name" value="Ankyrin repeat-containing domain"/>
    <property type="match status" value="2"/>
</dbReference>
<dbReference type="EMBL" id="UINC01061995">
    <property type="protein sequence ID" value="SVB88160.1"/>
    <property type="molecule type" value="Genomic_DNA"/>
</dbReference>
<dbReference type="PANTHER" id="PTHR22677:SF4">
    <property type="entry name" value="USHER SYNDROME TYPE-1G PROTEIN-LIKE PROTEIN"/>
    <property type="match status" value="1"/>
</dbReference>
<gene>
    <name evidence="1" type="ORF">METZ01_LOCUS241014</name>
</gene>
<dbReference type="SMART" id="SM00248">
    <property type="entry name" value="ANK"/>
    <property type="match status" value="4"/>
</dbReference>
<dbReference type="SUPFAM" id="SSF48403">
    <property type="entry name" value="Ankyrin repeat"/>
    <property type="match status" value="1"/>
</dbReference>
<evidence type="ECO:0000313" key="1">
    <source>
        <dbReference type="EMBL" id="SVB88160.1"/>
    </source>
</evidence>
<dbReference type="PANTHER" id="PTHR22677">
    <property type="entry name" value="ANKYRIN REPEAT DOMAIN-CONTAINING PROTEIN 60"/>
    <property type="match status" value="1"/>
</dbReference>
<dbReference type="PROSITE" id="PS50088">
    <property type="entry name" value="ANK_REPEAT"/>
    <property type="match status" value="2"/>
</dbReference>
<dbReference type="InterPro" id="IPR002110">
    <property type="entry name" value="Ankyrin_rpt"/>
</dbReference>
<dbReference type="PROSITE" id="PS50297">
    <property type="entry name" value="ANK_REP_REGION"/>
    <property type="match status" value="2"/>
</dbReference>
<dbReference type="AlphaFoldDB" id="A0A382HLH4"/>
<feature type="non-terminal residue" evidence="1">
    <location>
        <position position="1"/>
    </location>
</feature>
<organism evidence="1">
    <name type="scientific">marine metagenome</name>
    <dbReference type="NCBI Taxonomy" id="408172"/>
    <lineage>
        <taxon>unclassified sequences</taxon>
        <taxon>metagenomes</taxon>
        <taxon>ecological metagenomes</taxon>
    </lineage>
</organism>
<sequence length="198" mass="21963">VVLVGTAFADPIHDATKAGDLAGVQAELDKGVDVNKKDKAEMTPLHPAAANGHKEIAELLIAAGADVNAKDRWGMTPLHWAARKGHKEVAELLITKGAVLNAKANDGTTPLDWAIQKSRTETADLIRKHQLMPRLVQHGRFAFSFDAKEGKVYEVQDSFNLLNWEVVKTYTGTGDSVRFDEERDHDPPKWFYRVRVVE</sequence>